<dbReference type="Proteomes" id="UP000555448">
    <property type="component" value="Unassembled WGS sequence"/>
</dbReference>
<dbReference type="RefSeq" id="WP_184249774.1">
    <property type="nucleotide sequence ID" value="NZ_JACHLR010000026.1"/>
</dbReference>
<comment type="caution">
    <text evidence="1">The sequence shown here is derived from an EMBL/GenBank/DDBJ whole genome shotgun (WGS) entry which is preliminary data.</text>
</comment>
<keyword evidence="2" id="KW-1185">Reference proteome</keyword>
<dbReference type="AlphaFoldDB" id="A0A7W7KD65"/>
<evidence type="ECO:0000313" key="1">
    <source>
        <dbReference type="EMBL" id="MBB4860627.1"/>
    </source>
</evidence>
<gene>
    <name evidence="1" type="ORF">HNO88_003971</name>
</gene>
<protein>
    <submittedName>
        <fullName evidence="1">Uncharacterized protein</fullName>
    </submittedName>
</protein>
<accession>A0A7W7KD65</accession>
<reference evidence="1 2" key="1">
    <citation type="submission" date="2020-08" db="EMBL/GenBank/DDBJ databases">
        <title>Functional genomics of gut bacteria from endangered species of beetles.</title>
        <authorList>
            <person name="Carlos-Shanley C."/>
        </authorList>
    </citation>
    <scope>NUCLEOTIDE SEQUENCE [LARGE SCALE GENOMIC DNA]</scope>
    <source>
        <strain evidence="1 2">S00245</strain>
    </source>
</reference>
<proteinExistence type="predicted"/>
<evidence type="ECO:0000313" key="2">
    <source>
        <dbReference type="Proteomes" id="UP000555448"/>
    </source>
</evidence>
<dbReference type="EMBL" id="JACHLR010000026">
    <property type="protein sequence ID" value="MBB4860627.1"/>
    <property type="molecule type" value="Genomic_DNA"/>
</dbReference>
<sequence length="86" mass="9817">MPGRVRRAEPFAQRRQSHAQIFKPQLHKERGAGRIVELAGEKQRQFSRAVHRRLRASDEQAMRDVAPAAAEFGIGLKSRQQCREVA</sequence>
<name>A0A7W7KD65_9SPHN</name>
<organism evidence="1 2">
    <name type="scientific">Novosphingobium chloroacetimidivorans</name>
    <dbReference type="NCBI Taxonomy" id="1428314"/>
    <lineage>
        <taxon>Bacteria</taxon>
        <taxon>Pseudomonadati</taxon>
        <taxon>Pseudomonadota</taxon>
        <taxon>Alphaproteobacteria</taxon>
        <taxon>Sphingomonadales</taxon>
        <taxon>Sphingomonadaceae</taxon>
        <taxon>Novosphingobium</taxon>
    </lineage>
</organism>